<dbReference type="PANTHER" id="PTHR39175">
    <property type="entry name" value="FAMILY PROTEIN, PUTATIVE (AFU_ORTHOLOGUE AFUA_3G15060)-RELATED"/>
    <property type="match status" value="1"/>
</dbReference>
<proteinExistence type="predicted"/>
<gene>
    <name evidence="2" type="ORF">FJU08_11260</name>
</gene>
<dbReference type="InterPro" id="IPR004360">
    <property type="entry name" value="Glyas_Fos-R_dOase_dom"/>
</dbReference>
<dbReference type="EMBL" id="VHLG01000005">
    <property type="protein sequence ID" value="TPW30541.1"/>
    <property type="molecule type" value="Genomic_DNA"/>
</dbReference>
<evidence type="ECO:0000259" key="1">
    <source>
        <dbReference type="PROSITE" id="PS51819"/>
    </source>
</evidence>
<dbReference type="Gene3D" id="3.10.180.10">
    <property type="entry name" value="2,3-Dihydroxybiphenyl 1,2-Dioxygenase, domain 1"/>
    <property type="match status" value="1"/>
</dbReference>
<dbReference type="OrthoDB" id="9813630at2"/>
<reference evidence="2 3" key="1">
    <citation type="submission" date="2019-06" db="EMBL/GenBank/DDBJ databases">
        <authorList>
            <person name="Li M."/>
        </authorList>
    </citation>
    <scope>NUCLEOTIDE SEQUENCE [LARGE SCALE GENOMIC DNA]</scope>
    <source>
        <strain evidence="2 3">BGMRC2036</strain>
    </source>
</reference>
<feature type="domain" description="VOC" evidence="1">
    <location>
        <begin position="4"/>
        <end position="118"/>
    </location>
</feature>
<comment type="caution">
    <text evidence="2">The sequence shown here is derived from an EMBL/GenBank/DDBJ whole genome shotgun (WGS) entry which is preliminary data.</text>
</comment>
<dbReference type="InterPro" id="IPR029068">
    <property type="entry name" value="Glyas_Bleomycin-R_OHBP_Dase"/>
</dbReference>
<protein>
    <submittedName>
        <fullName evidence="2">Glyoxalase</fullName>
    </submittedName>
</protein>
<evidence type="ECO:0000313" key="3">
    <source>
        <dbReference type="Proteomes" id="UP000318801"/>
    </source>
</evidence>
<dbReference type="PANTHER" id="PTHR39175:SF1">
    <property type="entry name" value="FAMILY PROTEIN, PUTATIVE (AFU_ORTHOLOGUE AFUA_3G15060)-RELATED"/>
    <property type="match status" value="1"/>
</dbReference>
<dbReference type="AlphaFoldDB" id="A0A506UBM9"/>
<name>A0A506UBM9_9HYPH</name>
<dbReference type="Proteomes" id="UP000318801">
    <property type="component" value="Unassembled WGS sequence"/>
</dbReference>
<evidence type="ECO:0000313" key="2">
    <source>
        <dbReference type="EMBL" id="TPW30541.1"/>
    </source>
</evidence>
<dbReference type="InterPro" id="IPR037523">
    <property type="entry name" value="VOC_core"/>
</dbReference>
<dbReference type="Pfam" id="PF00903">
    <property type="entry name" value="Glyoxalase"/>
    <property type="match status" value="1"/>
</dbReference>
<dbReference type="RefSeq" id="WP_141149112.1">
    <property type="nucleotide sequence ID" value="NZ_VHLG01000005.1"/>
</dbReference>
<sequence>MLLELHHVQLAMPEGGEQAARGFYRDILGFGEIEKPEQLRHRGGCWFESGPIRLHLGVETPFQPAKKAHPALRVGSLEMMMARLSEKQVSFTKDIDLPGIKRIYVDDPFGNRIELLEVVSI</sequence>
<accession>A0A506UBM9</accession>
<dbReference type="PROSITE" id="PS51819">
    <property type="entry name" value="VOC"/>
    <property type="match status" value="1"/>
</dbReference>
<organism evidence="2 3">
    <name type="scientific">Martelella alba</name>
    <dbReference type="NCBI Taxonomy" id="2590451"/>
    <lineage>
        <taxon>Bacteria</taxon>
        <taxon>Pseudomonadati</taxon>
        <taxon>Pseudomonadota</taxon>
        <taxon>Alphaproteobacteria</taxon>
        <taxon>Hyphomicrobiales</taxon>
        <taxon>Aurantimonadaceae</taxon>
        <taxon>Martelella</taxon>
    </lineage>
</organism>
<dbReference type="SUPFAM" id="SSF54593">
    <property type="entry name" value="Glyoxalase/Bleomycin resistance protein/Dihydroxybiphenyl dioxygenase"/>
    <property type="match status" value="1"/>
</dbReference>
<keyword evidence="3" id="KW-1185">Reference proteome</keyword>